<dbReference type="RefSeq" id="WP_044186015.1">
    <property type="nucleotide sequence ID" value="NZ_JMCB01000003.1"/>
</dbReference>
<evidence type="ECO:0000313" key="3">
    <source>
        <dbReference type="Proteomes" id="UP000028725"/>
    </source>
</evidence>
<evidence type="ECO:0000313" key="2">
    <source>
        <dbReference type="EMBL" id="KFE70769.1"/>
    </source>
</evidence>
<accession>A0A085WSV6</accession>
<dbReference type="OrthoDB" id="5521998at2"/>
<keyword evidence="3" id="KW-1185">Reference proteome</keyword>
<sequence>MSIYLLTLPRPWPWAVLERGCRVLFFTSRDEGRPQALRPPVEALGRYVALQTGSAWDVEGAAFMERRLGLYVPAEDGLPARSIFAVARLTEVTTICNDSRAFGGEPWWRGTIGWWFDEVLAVEPLECPEATPFSPLAEDYRPELRERFALARDGIWRPEQVRRAAPAEPRPEPQPQSGSGQFGLGF</sequence>
<dbReference type="AlphaFoldDB" id="A0A085WSV6"/>
<dbReference type="Proteomes" id="UP000028725">
    <property type="component" value="Unassembled WGS sequence"/>
</dbReference>
<dbReference type="EMBL" id="JMCB01000003">
    <property type="protein sequence ID" value="KFE70769.1"/>
    <property type="molecule type" value="Genomic_DNA"/>
</dbReference>
<comment type="caution">
    <text evidence="2">The sequence shown here is derived from an EMBL/GenBank/DDBJ whole genome shotgun (WGS) entry which is preliminary data.</text>
</comment>
<proteinExistence type="predicted"/>
<name>A0A085WSV6_9BACT</name>
<evidence type="ECO:0000256" key="1">
    <source>
        <dbReference type="SAM" id="MobiDB-lite"/>
    </source>
</evidence>
<dbReference type="STRING" id="394096.DB31_5811"/>
<gene>
    <name evidence="2" type="ORF">DB31_5811</name>
</gene>
<feature type="region of interest" description="Disordered" evidence="1">
    <location>
        <begin position="160"/>
        <end position="186"/>
    </location>
</feature>
<protein>
    <submittedName>
        <fullName evidence="2">Uncharacterized protein</fullName>
    </submittedName>
</protein>
<reference evidence="2 3" key="1">
    <citation type="submission" date="2014-04" db="EMBL/GenBank/DDBJ databases">
        <title>Genome assembly of Hyalangium minutum DSM 14724.</title>
        <authorList>
            <person name="Sharma G."/>
            <person name="Subramanian S."/>
        </authorList>
    </citation>
    <scope>NUCLEOTIDE SEQUENCE [LARGE SCALE GENOMIC DNA]</scope>
    <source>
        <strain evidence="2 3">DSM 14724</strain>
    </source>
</reference>
<organism evidence="2 3">
    <name type="scientific">Hyalangium minutum</name>
    <dbReference type="NCBI Taxonomy" id="394096"/>
    <lineage>
        <taxon>Bacteria</taxon>
        <taxon>Pseudomonadati</taxon>
        <taxon>Myxococcota</taxon>
        <taxon>Myxococcia</taxon>
        <taxon>Myxococcales</taxon>
        <taxon>Cystobacterineae</taxon>
        <taxon>Archangiaceae</taxon>
        <taxon>Hyalangium</taxon>
    </lineage>
</organism>